<keyword evidence="3 6" id="KW-0812">Transmembrane</keyword>
<feature type="transmembrane region" description="Helical" evidence="7">
    <location>
        <begin position="246"/>
        <end position="266"/>
    </location>
</feature>
<evidence type="ECO:0000256" key="3">
    <source>
        <dbReference type="ARBA" id="ARBA00022692"/>
    </source>
</evidence>
<feature type="transmembrane region" description="Helical" evidence="7">
    <location>
        <begin position="44"/>
        <end position="73"/>
    </location>
</feature>
<dbReference type="PANTHER" id="PTHR30477">
    <property type="entry name" value="ABC-TRANSPORTER METAL-BINDING PROTEIN"/>
    <property type="match status" value="1"/>
</dbReference>
<evidence type="ECO:0000313" key="8">
    <source>
        <dbReference type="EMBL" id="MDK7186914.1"/>
    </source>
</evidence>
<evidence type="ECO:0000256" key="1">
    <source>
        <dbReference type="ARBA" id="ARBA00004141"/>
    </source>
</evidence>
<proteinExistence type="inferred from homology"/>
<dbReference type="RefSeq" id="WP_070608928.1">
    <property type="nucleotide sequence ID" value="NZ_JASOOE010000004.1"/>
</dbReference>
<reference evidence="8" key="1">
    <citation type="submission" date="2023-05" db="EMBL/GenBank/DDBJ databases">
        <title>Cataloging the Phylogenetic Diversity of Human Bladder Bacteria.</title>
        <authorList>
            <person name="Du J."/>
        </authorList>
    </citation>
    <scope>NUCLEOTIDE SEQUENCE</scope>
    <source>
        <strain evidence="8">UMB1231</strain>
    </source>
</reference>
<evidence type="ECO:0000256" key="6">
    <source>
        <dbReference type="RuleBase" id="RU003943"/>
    </source>
</evidence>
<feature type="transmembrane region" description="Helical" evidence="7">
    <location>
        <begin position="219"/>
        <end position="240"/>
    </location>
</feature>
<dbReference type="Proteomes" id="UP001229251">
    <property type="component" value="Unassembled WGS sequence"/>
</dbReference>
<evidence type="ECO:0000256" key="5">
    <source>
        <dbReference type="ARBA" id="ARBA00023136"/>
    </source>
</evidence>
<dbReference type="Gene3D" id="1.10.3470.10">
    <property type="entry name" value="ABC transporter involved in vitamin B12 uptake, BtuC"/>
    <property type="match status" value="1"/>
</dbReference>
<name>A0AAJ1Q4X3_9LACT</name>
<dbReference type="GO" id="GO:0010043">
    <property type="term" value="P:response to zinc ion"/>
    <property type="evidence" value="ECO:0007669"/>
    <property type="project" value="TreeGrafter"/>
</dbReference>
<feature type="transmembrane region" description="Helical" evidence="7">
    <location>
        <begin position="12"/>
        <end position="32"/>
    </location>
</feature>
<evidence type="ECO:0000256" key="4">
    <source>
        <dbReference type="ARBA" id="ARBA00022989"/>
    </source>
</evidence>
<comment type="similarity">
    <text evidence="2 6">Belongs to the ABC-3 integral membrane protein family.</text>
</comment>
<feature type="transmembrane region" description="Helical" evidence="7">
    <location>
        <begin position="85"/>
        <end position="107"/>
    </location>
</feature>
<comment type="subcellular location">
    <subcellularLocation>
        <location evidence="6">Cell membrane</location>
        <topology evidence="6">Multi-pass membrane protein</topology>
    </subcellularLocation>
    <subcellularLocation>
        <location evidence="1">Membrane</location>
        <topology evidence="1">Multi-pass membrane protein</topology>
    </subcellularLocation>
</comment>
<gene>
    <name evidence="8" type="ORF">QP433_02860</name>
</gene>
<keyword evidence="4 7" id="KW-1133">Transmembrane helix</keyword>
<sequence>MEMFQYEFIQRALIAGLAMSFITPIIGLFLILRQQSLLADTLSHISLAGVALGLLLHISPTYATLLVVVLASLGIEYLRTIYRDFSEISVALMMSTGMALALVLLSLNTSQSNFQVDQFLFGSIILIQANELKLLVTVAILVMALYLIFRKPLYVVSFDEATARTSGLPVKFISTCFSVLTGVAISIMMPIVGALLVSALIVIPSATAIRIARSFNQSIVIGIIINMLGILVGLVCSFNYDTPPGASITLSFMGIFLIVTLGQKIYQTFQKKRQANLEIRS</sequence>
<accession>A0AAJ1Q4X3</accession>
<evidence type="ECO:0000313" key="9">
    <source>
        <dbReference type="Proteomes" id="UP001229251"/>
    </source>
</evidence>
<evidence type="ECO:0000256" key="7">
    <source>
        <dbReference type="SAM" id="Phobius"/>
    </source>
</evidence>
<feature type="transmembrane region" description="Helical" evidence="7">
    <location>
        <begin position="119"/>
        <end position="149"/>
    </location>
</feature>
<dbReference type="InterPro" id="IPR001626">
    <property type="entry name" value="ABC_TroCD"/>
</dbReference>
<protein>
    <submittedName>
        <fullName evidence="8">Metal ABC transporter permease</fullName>
    </submittedName>
</protein>
<evidence type="ECO:0000256" key="2">
    <source>
        <dbReference type="ARBA" id="ARBA00008034"/>
    </source>
</evidence>
<organism evidence="8 9">
    <name type="scientific">Facklamia hominis</name>
    <dbReference type="NCBI Taxonomy" id="178214"/>
    <lineage>
        <taxon>Bacteria</taxon>
        <taxon>Bacillati</taxon>
        <taxon>Bacillota</taxon>
        <taxon>Bacilli</taxon>
        <taxon>Lactobacillales</taxon>
        <taxon>Aerococcaceae</taxon>
        <taxon>Facklamia</taxon>
    </lineage>
</organism>
<keyword evidence="5 7" id="KW-0472">Membrane</keyword>
<dbReference type="AlphaFoldDB" id="A0AAJ1Q4X3"/>
<dbReference type="GO" id="GO:0043190">
    <property type="term" value="C:ATP-binding cassette (ABC) transporter complex"/>
    <property type="evidence" value="ECO:0007669"/>
    <property type="project" value="InterPro"/>
</dbReference>
<dbReference type="InterPro" id="IPR037294">
    <property type="entry name" value="ABC_BtuC-like"/>
</dbReference>
<dbReference type="GO" id="GO:0055085">
    <property type="term" value="P:transmembrane transport"/>
    <property type="evidence" value="ECO:0007669"/>
    <property type="project" value="InterPro"/>
</dbReference>
<keyword evidence="6" id="KW-0813">Transport</keyword>
<dbReference type="Pfam" id="PF00950">
    <property type="entry name" value="ABC-3"/>
    <property type="match status" value="1"/>
</dbReference>
<dbReference type="PANTHER" id="PTHR30477:SF0">
    <property type="entry name" value="METAL TRANSPORT SYSTEM MEMBRANE PROTEIN TM_0125-RELATED"/>
    <property type="match status" value="1"/>
</dbReference>
<dbReference type="SUPFAM" id="SSF81345">
    <property type="entry name" value="ABC transporter involved in vitamin B12 uptake, BtuC"/>
    <property type="match status" value="1"/>
</dbReference>
<comment type="caution">
    <text evidence="8">The sequence shown here is derived from an EMBL/GenBank/DDBJ whole genome shotgun (WGS) entry which is preliminary data.</text>
</comment>
<dbReference type="EMBL" id="JASOOE010000004">
    <property type="protein sequence ID" value="MDK7186914.1"/>
    <property type="molecule type" value="Genomic_DNA"/>
</dbReference>
<feature type="transmembrane region" description="Helical" evidence="7">
    <location>
        <begin position="194"/>
        <end position="212"/>
    </location>
</feature>